<dbReference type="EMBL" id="LHXS01000080">
    <property type="protein sequence ID" value="KXA96219.1"/>
    <property type="molecule type" value="Genomic_DNA"/>
</dbReference>
<keyword evidence="1" id="KW-1133">Transmembrane helix</keyword>
<evidence type="ECO:0000313" key="2">
    <source>
        <dbReference type="EMBL" id="KXA96219.1"/>
    </source>
</evidence>
<accession>A0A133UPW8</accession>
<keyword evidence="1" id="KW-0812">Transmembrane</keyword>
<gene>
    <name evidence="2" type="ORF">AKJ38_03650</name>
</gene>
<proteinExistence type="predicted"/>
<evidence type="ECO:0000256" key="1">
    <source>
        <dbReference type="SAM" id="Phobius"/>
    </source>
</evidence>
<comment type="caution">
    <text evidence="2">The sequence shown here is derived from an EMBL/GenBank/DDBJ whole genome shotgun (WGS) entry which is preliminary data.</text>
</comment>
<protein>
    <submittedName>
        <fullName evidence="2">Uncharacterized protein</fullName>
    </submittedName>
</protein>
<reference evidence="2 3" key="1">
    <citation type="journal article" date="2016" name="Sci. Rep.">
        <title>Metabolic traits of an uncultured archaeal lineage -MSBL1- from brine pools of the Red Sea.</title>
        <authorList>
            <person name="Mwirichia R."/>
            <person name="Alam I."/>
            <person name="Rashid M."/>
            <person name="Vinu M."/>
            <person name="Ba-Alawi W."/>
            <person name="Anthony Kamau A."/>
            <person name="Kamanda Ngugi D."/>
            <person name="Goker M."/>
            <person name="Klenk H.P."/>
            <person name="Bajic V."/>
            <person name="Stingl U."/>
        </authorList>
    </citation>
    <scope>NUCLEOTIDE SEQUENCE [LARGE SCALE GENOMIC DNA]</scope>
    <source>
        <strain evidence="2">SCGC-AAA259I14</strain>
    </source>
</reference>
<dbReference type="AlphaFoldDB" id="A0A133UPW8"/>
<keyword evidence="1" id="KW-0472">Membrane</keyword>
<evidence type="ECO:0000313" key="3">
    <source>
        <dbReference type="Proteomes" id="UP000070414"/>
    </source>
</evidence>
<keyword evidence="3" id="KW-1185">Reference proteome</keyword>
<dbReference type="Proteomes" id="UP000070414">
    <property type="component" value="Unassembled WGS sequence"/>
</dbReference>
<sequence>MQHGVPPGIAWIVPLAIPFVIGLLTGVIIRRGIKLIAAIIGLLVILVGTGYVSLSYEDLYSSAMEVLPKLFKEAKGSAGNVLPISAPSFLVGLGKNLPFFPRSSLQSSPRTQLVYFFRFKYNYKQQNRD</sequence>
<feature type="transmembrane region" description="Helical" evidence="1">
    <location>
        <begin position="9"/>
        <end position="29"/>
    </location>
</feature>
<name>A0A133UPW8_9EURY</name>
<organism evidence="2 3">
    <name type="scientific">candidate division MSBL1 archaeon SCGC-AAA259I14</name>
    <dbReference type="NCBI Taxonomy" id="1698268"/>
    <lineage>
        <taxon>Archaea</taxon>
        <taxon>Methanobacteriati</taxon>
        <taxon>Methanobacteriota</taxon>
        <taxon>candidate division MSBL1</taxon>
    </lineage>
</organism>
<feature type="transmembrane region" description="Helical" evidence="1">
    <location>
        <begin position="35"/>
        <end position="54"/>
    </location>
</feature>